<comment type="caution">
    <text evidence="3">The sequence shown here is derived from an EMBL/GenBank/DDBJ whole genome shotgun (WGS) entry which is preliminary data.</text>
</comment>
<dbReference type="Gene3D" id="3.40.630.120">
    <property type="match status" value="1"/>
</dbReference>
<organism evidence="3 4">
    <name type="scientific">Kribbella sancticallisti</name>
    <dbReference type="NCBI Taxonomy" id="460087"/>
    <lineage>
        <taxon>Bacteria</taxon>
        <taxon>Bacillati</taxon>
        <taxon>Actinomycetota</taxon>
        <taxon>Actinomycetes</taxon>
        <taxon>Propionibacteriales</taxon>
        <taxon>Kribbellaceae</taxon>
        <taxon>Kribbella</taxon>
    </lineage>
</organism>
<sequence>MYEALRWLDVPEAFRQPLVESMPDPDRTPELWLALQETCSVLRGDIGSLTSSQRWPDPPLSQRYFYFHAFLTVLPDIRRWHAEQGVSDQISQATLADLGTKVTQLGKQNWLARHFHGSLYRLGRLQFDRTPDGVLEVHIPGDGPLPPSACDESFAQAAAFFGGEYSRAVCHSWLLDEQLRDYLRPDSNIIRFQQRFTVIGDPVVADDDVIEFVFGEGATELPRETTLQRAIADHLAEGRHWHQRTGRLVIRS</sequence>
<evidence type="ECO:0000259" key="1">
    <source>
        <dbReference type="Pfam" id="PF18082"/>
    </source>
</evidence>
<evidence type="ECO:0000313" key="4">
    <source>
        <dbReference type="Proteomes" id="UP001500393"/>
    </source>
</evidence>
<dbReference type="Proteomes" id="UP001500393">
    <property type="component" value="Unassembled WGS sequence"/>
</dbReference>
<dbReference type="Pfam" id="PF18164">
    <property type="entry name" value="GNAT_C"/>
    <property type="match status" value="1"/>
</dbReference>
<protein>
    <submittedName>
        <fullName evidence="3">Uncharacterized protein</fullName>
    </submittedName>
</protein>
<dbReference type="Pfam" id="PF18082">
    <property type="entry name" value="NAT_N"/>
    <property type="match status" value="1"/>
</dbReference>
<dbReference type="EMBL" id="BAAAOS010000064">
    <property type="protein sequence ID" value="GAA1615982.1"/>
    <property type="molecule type" value="Genomic_DNA"/>
</dbReference>
<evidence type="ECO:0000259" key="2">
    <source>
        <dbReference type="Pfam" id="PF18164"/>
    </source>
</evidence>
<proteinExistence type="predicted"/>
<accession>A0ABP4QT67</accession>
<evidence type="ECO:0000313" key="3">
    <source>
        <dbReference type="EMBL" id="GAA1615982.1"/>
    </source>
</evidence>
<feature type="domain" description="N-acyltransferase N-terminal" evidence="1">
    <location>
        <begin position="2"/>
        <end position="116"/>
    </location>
</feature>
<name>A0ABP4QT67_9ACTN</name>
<reference evidence="4" key="1">
    <citation type="journal article" date="2019" name="Int. J. Syst. Evol. Microbiol.">
        <title>The Global Catalogue of Microorganisms (GCM) 10K type strain sequencing project: providing services to taxonomists for standard genome sequencing and annotation.</title>
        <authorList>
            <consortium name="The Broad Institute Genomics Platform"/>
            <consortium name="The Broad Institute Genome Sequencing Center for Infectious Disease"/>
            <person name="Wu L."/>
            <person name="Ma J."/>
        </authorList>
    </citation>
    <scope>NUCLEOTIDE SEQUENCE [LARGE SCALE GENOMIC DNA]</scope>
    <source>
        <strain evidence="4">JCM 14969</strain>
    </source>
</reference>
<dbReference type="InterPro" id="IPR041273">
    <property type="entry name" value="NAT_N"/>
</dbReference>
<keyword evidence="4" id="KW-1185">Reference proteome</keyword>
<dbReference type="InterPro" id="IPR041644">
    <property type="entry name" value="GNAT_C"/>
</dbReference>
<gene>
    <name evidence="3" type="ORF">GCM10009789_82540</name>
</gene>
<dbReference type="RefSeq" id="WP_344222256.1">
    <property type="nucleotide sequence ID" value="NZ_BAAAOS010000064.1"/>
</dbReference>
<feature type="domain" description="GNAT-like C-terminal" evidence="2">
    <location>
        <begin position="119"/>
        <end position="248"/>
    </location>
</feature>